<dbReference type="PANTHER" id="PTHR24031">
    <property type="entry name" value="RNA HELICASE"/>
    <property type="match status" value="1"/>
</dbReference>
<keyword evidence="4" id="KW-0347">Helicase</keyword>
<feature type="region of interest" description="Disordered" evidence="5">
    <location>
        <begin position="403"/>
        <end position="442"/>
    </location>
</feature>
<proteinExistence type="inferred from homology"/>
<comment type="similarity">
    <text evidence="4">Belongs to the DEAD box helicase family.</text>
</comment>
<comment type="catalytic activity">
    <reaction evidence="4">
        <text>ATP + H2O = ADP + phosphate + H(+)</text>
        <dbReference type="Rhea" id="RHEA:13065"/>
        <dbReference type="ChEBI" id="CHEBI:15377"/>
        <dbReference type="ChEBI" id="CHEBI:15378"/>
        <dbReference type="ChEBI" id="CHEBI:30616"/>
        <dbReference type="ChEBI" id="CHEBI:43474"/>
        <dbReference type="ChEBI" id="CHEBI:456216"/>
        <dbReference type="EC" id="3.6.4.13"/>
    </reaction>
</comment>
<dbReference type="SMART" id="SM00487">
    <property type="entry name" value="DEXDc"/>
    <property type="match status" value="1"/>
</dbReference>
<dbReference type="InterPro" id="IPR014001">
    <property type="entry name" value="Helicase_ATP-bd"/>
</dbReference>
<dbReference type="EC" id="3.6.4.13" evidence="4"/>
<evidence type="ECO:0000256" key="3">
    <source>
        <dbReference type="ARBA" id="ARBA00022840"/>
    </source>
</evidence>
<feature type="domain" description="Helicase ATP-binding" evidence="6">
    <location>
        <begin position="132"/>
        <end position="637"/>
    </location>
</feature>
<comment type="caution">
    <text evidence="7">The sequence shown here is derived from an EMBL/GenBank/DDBJ whole genome shotgun (WGS) entry which is preliminary data.</text>
</comment>
<keyword evidence="4" id="KW-0694">RNA-binding</keyword>
<dbReference type="Pfam" id="PF00270">
    <property type="entry name" value="DEAD"/>
    <property type="match status" value="2"/>
</dbReference>
<name>A0ABN9V6X8_9DINO</name>
<dbReference type="SUPFAM" id="SSF52540">
    <property type="entry name" value="P-loop containing nucleoside triphosphate hydrolases"/>
    <property type="match status" value="1"/>
</dbReference>
<accession>A0ABN9V6X8</accession>
<evidence type="ECO:0000256" key="4">
    <source>
        <dbReference type="RuleBase" id="RU365068"/>
    </source>
</evidence>
<evidence type="ECO:0000256" key="2">
    <source>
        <dbReference type="ARBA" id="ARBA00022801"/>
    </source>
</evidence>
<comment type="function">
    <text evidence="4">RNA helicase.</text>
</comment>
<evidence type="ECO:0000256" key="1">
    <source>
        <dbReference type="ARBA" id="ARBA00022741"/>
    </source>
</evidence>
<evidence type="ECO:0000313" key="8">
    <source>
        <dbReference type="Proteomes" id="UP001189429"/>
    </source>
</evidence>
<dbReference type="InterPro" id="IPR011545">
    <property type="entry name" value="DEAD/DEAH_box_helicase_dom"/>
</dbReference>
<evidence type="ECO:0000256" key="5">
    <source>
        <dbReference type="SAM" id="MobiDB-lite"/>
    </source>
</evidence>
<feature type="non-terminal residue" evidence="7">
    <location>
        <position position="644"/>
    </location>
</feature>
<dbReference type="InterPro" id="IPR027417">
    <property type="entry name" value="P-loop_NTPase"/>
</dbReference>
<protein>
    <recommendedName>
        <fullName evidence="4">ATP-dependent RNA helicase</fullName>
        <ecNumber evidence="4">3.6.4.13</ecNumber>
    </recommendedName>
</protein>
<dbReference type="Proteomes" id="UP001189429">
    <property type="component" value="Unassembled WGS sequence"/>
</dbReference>
<keyword evidence="1 4" id="KW-0547">Nucleotide-binding</keyword>
<evidence type="ECO:0000259" key="6">
    <source>
        <dbReference type="SMART" id="SM00487"/>
    </source>
</evidence>
<sequence length="644" mass="71514">MLSELTLFGRAAFGTTGGLRACRLGAVGHLAHDFRFPWLPRLPSLSGFASGDHAHVAHPLAPPAPRTYARARAIVKSRAAELELGHKEFADGSIMVYTPPDDYLFGAVPFSWEELGLQRDIVAALLSWSPEPLKNPTHPQSFAIPKLLSGNDLVIQGETGSGKTLAYLLPALQRAVLRANNVPPEASELGLTAPPQGEDPEEVAMVYRVERYAGVQGIRTLQRPDALSPFKGKNAVTIGEEFVASSVEEELDDDGKPTVQYIEMADGRGWVPWDLVDVKRKMDLSRATFKMGQRVDGEVSTEQQQQQKQQKQLPRLKLALFLLIRRCAPVRKPVLLPADEFAHQNLSTQSLMLRQELAPLLDETRHRGRIPDGLERRCGLLKGHLVLTIWSINLHALQALAGDTGHPSPPGGGGGEFAREHPSAKALDAPRQSLRNPRRAELEDDFNSKTNVRSWAKYAPDVVILTPSRELCEQTADVARMLGSLLPERIQKEWTVAVAVGTPPGVTRRGSRGRMEWPFPAGDAAPKVLVATPDFMSYFIHRKHVPLWANVNYIVYDEVDFLLTERMKLIERIKVMFKRASRQFQLPPVQSVAVVSTLNSASARSPRMMLRYWMTGALTASQRPDMMHRAPPLVQQSWKLVPED</sequence>
<dbReference type="Gene3D" id="3.40.50.300">
    <property type="entry name" value="P-loop containing nucleotide triphosphate hydrolases"/>
    <property type="match status" value="2"/>
</dbReference>
<keyword evidence="3 4" id="KW-0067">ATP-binding</keyword>
<keyword evidence="2 4" id="KW-0378">Hydrolase</keyword>
<keyword evidence="8" id="KW-1185">Reference proteome</keyword>
<dbReference type="EMBL" id="CAUYUJ010016750">
    <property type="protein sequence ID" value="CAK0868467.1"/>
    <property type="molecule type" value="Genomic_DNA"/>
</dbReference>
<gene>
    <name evidence="7" type="ORF">PCOR1329_LOCUS55124</name>
</gene>
<evidence type="ECO:0000313" key="7">
    <source>
        <dbReference type="EMBL" id="CAK0868467.1"/>
    </source>
</evidence>
<organism evidence="7 8">
    <name type="scientific">Prorocentrum cordatum</name>
    <dbReference type="NCBI Taxonomy" id="2364126"/>
    <lineage>
        <taxon>Eukaryota</taxon>
        <taxon>Sar</taxon>
        <taxon>Alveolata</taxon>
        <taxon>Dinophyceae</taxon>
        <taxon>Prorocentrales</taxon>
        <taxon>Prorocentraceae</taxon>
        <taxon>Prorocentrum</taxon>
    </lineage>
</organism>
<reference evidence="7" key="1">
    <citation type="submission" date="2023-10" db="EMBL/GenBank/DDBJ databases">
        <authorList>
            <person name="Chen Y."/>
            <person name="Shah S."/>
            <person name="Dougan E. K."/>
            <person name="Thang M."/>
            <person name="Chan C."/>
        </authorList>
    </citation>
    <scope>NUCLEOTIDE SEQUENCE [LARGE SCALE GENOMIC DNA]</scope>
</reference>
<comment type="domain">
    <text evidence="4">The Q motif is unique to and characteristic of the DEAD box family of RNA helicases and controls ATP binding and hydrolysis.</text>
</comment>